<keyword evidence="2" id="KW-0472">Membrane</keyword>
<feature type="transmembrane region" description="Helical" evidence="2">
    <location>
        <begin position="69"/>
        <end position="90"/>
    </location>
</feature>
<feature type="transmembrane region" description="Helical" evidence="2">
    <location>
        <begin position="12"/>
        <end position="33"/>
    </location>
</feature>
<feature type="region of interest" description="Disordered" evidence="1">
    <location>
        <begin position="155"/>
        <end position="215"/>
    </location>
</feature>
<reference evidence="3 4" key="1">
    <citation type="journal article" date="2017" name="Gigascience">
        <title>Genome sequence of the small brown planthopper, Laodelphax striatellus.</title>
        <authorList>
            <person name="Zhu J."/>
            <person name="Jiang F."/>
            <person name="Wang X."/>
            <person name="Yang P."/>
            <person name="Bao Y."/>
            <person name="Zhao W."/>
            <person name="Wang W."/>
            <person name="Lu H."/>
            <person name="Wang Q."/>
            <person name="Cui N."/>
            <person name="Li J."/>
            <person name="Chen X."/>
            <person name="Luo L."/>
            <person name="Yu J."/>
            <person name="Kang L."/>
            <person name="Cui F."/>
        </authorList>
    </citation>
    <scope>NUCLEOTIDE SEQUENCE [LARGE SCALE GENOMIC DNA]</scope>
    <source>
        <strain evidence="3">Lst14</strain>
    </source>
</reference>
<dbReference type="AlphaFoldDB" id="A0A482X9I9"/>
<comment type="caution">
    <text evidence="3">The sequence shown here is derived from an EMBL/GenBank/DDBJ whole genome shotgun (WGS) entry which is preliminary data.</text>
</comment>
<evidence type="ECO:0000256" key="1">
    <source>
        <dbReference type="SAM" id="MobiDB-lite"/>
    </source>
</evidence>
<feature type="compositionally biased region" description="Polar residues" evidence="1">
    <location>
        <begin position="155"/>
        <end position="165"/>
    </location>
</feature>
<feature type="compositionally biased region" description="Polar residues" evidence="1">
    <location>
        <begin position="288"/>
        <end position="304"/>
    </location>
</feature>
<evidence type="ECO:0000313" key="4">
    <source>
        <dbReference type="Proteomes" id="UP000291343"/>
    </source>
</evidence>
<organism evidence="3 4">
    <name type="scientific">Laodelphax striatellus</name>
    <name type="common">Small brown planthopper</name>
    <name type="synonym">Delphax striatella</name>
    <dbReference type="NCBI Taxonomy" id="195883"/>
    <lineage>
        <taxon>Eukaryota</taxon>
        <taxon>Metazoa</taxon>
        <taxon>Ecdysozoa</taxon>
        <taxon>Arthropoda</taxon>
        <taxon>Hexapoda</taxon>
        <taxon>Insecta</taxon>
        <taxon>Pterygota</taxon>
        <taxon>Neoptera</taxon>
        <taxon>Paraneoptera</taxon>
        <taxon>Hemiptera</taxon>
        <taxon>Auchenorrhyncha</taxon>
        <taxon>Fulgoroidea</taxon>
        <taxon>Delphacidae</taxon>
        <taxon>Criomorphinae</taxon>
        <taxon>Laodelphax</taxon>
    </lineage>
</organism>
<dbReference type="EMBL" id="QKKF02014716">
    <property type="protein sequence ID" value="RZF42635.1"/>
    <property type="molecule type" value="Genomic_DNA"/>
</dbReference>
<evidence type="ECO:0000256" key="2">
    <source>
        <dbReference type="SAM" id="Phobius"/>
    </source>
</evidence>
<feature type="transmembrane region" description="Helical" evidence="2">
    <location>
        <begin position="40"/>
        <end position="57"/>
    </location>
</feature>
<protein>
    <submittedName>
        <fullName evidence="3">Uncharacterized protein</fullName>
    </submittedName>
</protein>
<dbReference type="OrthoDB" id="8188337at2759"/>
<feature type="compositionally biased region" description="Low complexity" evidence="1">
    <location>
        <begin position="263"/>
        <end position="282"/>
    </location>
</feature>
<keyword evidence="2" id="KW-0812">Transmembrane</keyword>
<dbReference type="InParanoid" id="A0A482X9I9"/>
<proteinExistence type="predicted"/>
<feature type="region of interest" description="Disordered" evidence="1">
    <location>
        <begin position="227"/>
        <end position="304"/>
    </location>
</feature>
<feature type="compositionally biased region" description="Low complexity" evidence="1">
    <location>
        <begin position="166"/>
        <end position="179"/>
    </location>
</feature>
<dbReference type="STRING" id="195883.A0A482X9I9"/>
<feature type="compositionally biased region" description="Low complexity" evidence="1">
    <location>
        <begin position="188"/>
        <end position="211"/>
    </location>
</feature>
<name>A0A482X9I9_LAOST</name>
<gene>
    <name evidence="3" type="ORF">LSTR_LSTR001430</name>
</gene>
<sequence length="304" mass="33207">MSSTVANAEGTMFYFFLYILIGWWLITRMVLILPEYSQRPYRYGMTLLCVGAMFNWLGLAENNAEPVRYIGVTLIAAGAMLICLAMCFWMKASHDTANELSAGEDQMHHIVTIHQGDGTLEKPPDYDSVTGCSPPCYEDAIRLNPALLLPSMSTAQDTTDSVKQESTQTTDQSGTSSTGLPKTENTKPSQEPTPNPSSESSPTPEESSQNSDNFGSRMLRLSKRFLRGKRGSVSPQNEENSAEDSFNGEVATESNCDIGYHTSNGDIRNNSDRNNSSHSGSNVDLVRNSDSGCNSSTTQPSPVR</sequence>
<keyword evidence="2" id="KW-1133">Transmembrane helix</keyword>
<keyword evidence="4" id="KW-1185">Reference proteome</keyword>
<accession>A0A482X9I9</accession>
<evidence type="ECO:0000313" key="3">
    <source>
        <dbReference type="EMBL" id="RZF42635.1"/>
    </source>
</evidence>
<dbReference type="Proteomes" id="UP000291343">
    <property type="component" value="Unassembled WGS sequence"/>
</dbReference>